<keyword evidence="2 4" id="KW-0560">Oxidoreductase</keyword>
<name>T1AD53_9ZZZZ</name>
<dbReference type="GO" id="GO:0009067">
    <property type="term" value="P:aspartate family amino acid biosynthetic process"/>
    <property type="evidence" value="ECO:0007669"/>
    <property type="project" value="InterPro"/>
</dbReference>
<organism evidence="4">
    <name type="scientific">mine drainage metagenome</name>
    <dbReference type="NCBI Taxonomy" id="410659"/>
    <lineage>
        <taxon>unclassified sequences</taxon>
        <taxon>metagenomes</taxon>
        <taxon>ecological metagenomes</taxon>
    </lineage>
</organism>
<dbReference type="EC" id="1.1.1.3" evidence="4"/>
<accession>T1AD53</accession>
<keyword evidence="1" id="KW-0521">NADP</keyword>
<dbReference type="PANTHER" id="PTHR43070">
    <property type="match status" value="1"/>
</dbReference>
<evidence type="ECO:0000313" key="4">
    <source>
        <dbReference type="EMBL" id="EQD39820.1"/>
    </source>
</evidence>
<dbReference type="Pfam" id="PF00742">
    <property type="entry name" value="Homoserine_dh"/>
    <property type="match status" value="1"/>
</dbReference>
<reference evidence="4" key="2">
    <citation type="journal article" date="2014" name="ISME J.">
        <title>Microbial stratification in low pH oxic and suboxic macroscopic growths along an acid mine drainage.</title>
        <authorList>
            <person name="Mendez-Garcia C."/>
            <person name="Mesa V."/>
            <person name="Sprenger R.R."/>
            <person name="Richter M."/>
            <person name="Diez M.S."/>
            <person name="Solano J."/>
            <person name="Bargiela R."/>
            <person name="Golyshina O.V."/>
            <person name="Manteca A."/>
            <person name="Ramos J.L."/>
            <person name="Gallego J.R."/>
            <person name="Llorente I."/>
            <person name="Martins Dos Santos V.A."/>
            <person name="Jensen O.N."/>
            <person name="Pelaez A.I."/>
            <person name="Sanchez J."/>
            <person name="Ferrer M."/>
        </authorList>
    </citation>
    <scope>NUCLEOTIDE SEQUENCE</scope>
</reference>
<sequence length="54" mass="5756">FANIALTDNVVRFATRRYCDNPLIVQGPGAGPEVTAGGVFADLLRLSAYLGARF</sequence>
<feature type="non-terminal residue" evidence="4">
    <location>
        <position position="1"/>
    </location>
</feature>
<dbReference type="InterPro" id="IPR011147">
    <property type="entry name" value="Bifunc_Aspkin/hSer_DH"/>
</dbReference>
<gene>
    <name evidence="4" type="ORF">B2A_11099</name>
</gene>
<dbReference type="AlphaFoldDB" id="T1AD53"/>
<dbReference type="GO" id="GO:0004412">
    <property type="term" value="F:homoserine dehydrogenase activity"/>
    <property type="evidence" value="ECO:0007669"/>
    <property type="project" value="UniProtKB-EC"/>
</dbReference>
<dbReference type="EMBL" id="AUZZ01008007">
    <property type="protein sequence ID" value="EQD39820.1"/>
    <property type="molecule type" value="Genomic_DNA"/>
</dbReference>
<evidence type="ECO:0000256" key="2">
    <source>
        <dbReference type="ARBA" id="ARBA00023002"/>
    </source>
</evidence>
<comment type="caution">
    <text evidence="4">The sequence shown here is derived from an EMBL/GenBank/DDBJ whole genome shotgun (WGS) entry which is preliminary data.</text>
</comment>
<feature type="domain" description="Homoserine dehydrogenase catalytic" evidence="3">
    <location>
        <begin position="1"/>
        <end position="44"/>
    </location>
</feature>
<dbReference type="GO" id="GO:0009090">
    <property type="term" value="P:homoserine biosynthetic process"/>
    <property type="evidence" value="ECO:0007669"/>
    <property type="project" value="TreeGrafter"/>
</dbReference>
<reference evidence="4" key="1">
    <citation type="submission" date="2013-08" db="EMBL/GenBank/DDBJ databases">
        <authorList>
            <person name="Mendez C."/>
            <person name="Richter M."/>
            <person name="Ferrer M."/>
            <person name="Sanchez J."/>
        </authorList>
    </citation>
    <scope>NUCLEOTIDE SEQUENCE</scope>
</reference>
<protein>
    <submittedName>
        <fullName evidence="4">Homoserine dehydrogenase, catalytic domain protein</fullName>
        <ecNumber evidence="4">1.1.1.3</ecNumber>
    </submittedName>
</protein>
<dbReference type="InterPro" id="IPR001342">
    <property type="entry name" value="HDH_cat"/>
</dbReference>
<proteinExistence type="predicted"/>
<evidence type="ECO:0000256" key="1">
    <source>
        <dbReference type="ARBA" id="ARBA00022857"/>
    </source>
</evidence>
<dbReference type="PANTHER" id="PTHR43070:SF5">
    <property type="entry name" value="HOMOSERINE DEHYDROGENASE"/>
    <property type="match status" value="1"/>
</dbReference>
<evidence type="ECO:0000259" key="3">
    <source>
        <dbReference type="Pfam" id="PF00742"/>
    </source>
</evidence>